<dbReference type="RefSeq" id="XP_022398749.1">
    <property type="nucleotide sequence ID" value="XM_022547108.1"/>
</dbReference>
<evidence type="ECO:0000256" key="3">
    <source>
        <dbReference type="PROSITE-ProRule" id="PRU00023"/>
    </source>
</evidence>
<evidence type="ECO:0000256" key="2">
    <source>
        <dbReference type="ARBA" id="ARBA00023043"/>
    </source>
</evidence>
<dbReference type="InterPro" id="IPR036770">
    <property type="entry name" value="Ankyrin_rpt-contain_sf"/>
</dbReference>
<dbReference type="SMART" id="SM00248">
    <property type="entry name" value="ANK"/>
    <property type="match status" value="8"/>
</dbReference>
<evidence type="ECO:0000256" key="4">
    <source>
        <dbReference type="SAM" id="MobiDB-lite"/>
    </source>
</evidence>
<evidence type="ECO:0000313" key="6">
    <source>
        <dbReference type="Proteomes" id="UP000184300"/>
    </source>
</evidence>
<reference evidence="6" key="1">
    <citation type="journal article" date="2017" name="Genome Biol.">
        <title>Comparative genomics reveals high biological diversity and specific adaptations in the industrially and medically important fungal genus Aspergillus.</title>
        <authorList>
            <person name="de Vries R.P."/>
            <person name="Riley R."/>
            <person name="Wiebenga A."/>
            <person name="Aguilar-Osorio G."/>
            <person name="Amillis S."/>
            <person name="Uchima C.A."/>
            <person name="Anderluh G."/>
            <person name="Asadollahi M."/>
            <person name="Askin M."/>
            <person name="Barry K."/>
            <person name="Battaglia E."/>
            <person name="Bayram O."/>
            <person name="Benocci T."/>
            <person name="Braus-Stromeyer S.A."/>
            <person name="Caldana C."/>
            <person name="Canovas D."/>
            <person name="Cerqueira G.C."/>
            <person name="Chen F."/>
            <person name="Chen W."/>
            <person name="Choi C."/>
            <person name="Clum A."/>
            <person name="Dos Santos R.A."/>
            <person name="Damasio A.R."/>
            <person name="Diallinas G."/>
            <person name="Emri T."/>
            <person name="Fekete E."/>
            <person name="Flipphi M."/>
            <person name="Freyberg S."/>
            <person name="Gallo A."/>
            <person name="Gournas C."/>
            <person name="Habgood R."/>
            <person name="Hainaut M."/>
            <person name="Harispe M.L."/>
            <person name="Henrissat B."/>
            <person name="Hilden K.S."/>
            <person name="Hope R."/>
            <person name="Hossain A."/>
            <person name="Karabika E."/>
            <person name="Karaffa L."/>
            <person name="Karanyi Z."/>
            <person name="Krasevec N."/>
            <person name="Kuo A."/>
            <person name="Kusch H."/>
            <person name="LaButti K."/>
            <person name="Lagendijk E.L."/>
            <person name="Lapidus A."/>
            <person name="Levasseur A."/>
            <person name="Lindquist E."/>
            <person name="Lipzen A."/>
            <person name="Logrieco A.F."/>
            <person name="MacCabe A."/>
            <person name="Maekelae M.R."/>
            <person name="Malavazi I."/>
            <person name="Melin P."/>
            <person name="Meyer V."/>
            <person name="Mielnichuk N."/>
            <person name="Miskei M."/>
            <person name="Molnar A.P."/>
            <person name="Mule G."/>
            <person name="Ngan C.Y."/>
            <person name="Orejas M."/>
            <person name="Orosz E."/>
            <person name="Ouedraogo J.P."/>
            <person name="Overkamp K.M."/>
            <person name="Park H.-S."/>
            <person name="Perrone G."/>
            <person name="Piumi F."/>
            <person name="Punt P.J."/>
            <person name="Ram A.F."/>
            <person name="Ramon A."/>
            <person name="Rauscher S."/>
            <person name="Record E."/>
            <person name="Riano-Pachon D.M."/>
            <person name="Robert V."/>
            <person name="Roehrig J."/>
            <person name="Ruller R."/>
            <person name="Salamov A."/>
            <person name="Salih N.S."/>
            <person name="Samson R.A."/>
            <person name="Sandor E."/>
            <person name="Sanguinetti M."/>
            <person name="Schuetze T."/>
            <person name="Sepcic K."/>
            <person name="Shelest E."/>
            <person name="Sherlock G."/>
            <person name="Sophianopoulou V."/>
            <person name="Squina F.M."/>
            <person name="Sun H."/>
            <person name="Susca A."/>
            <person name="Todd R.B."/>
            <person name="Tsang A."/>
            <person name="Unkles S.E."/>
            <person name="van de Wiele N."/>
            <person name="van Rossen-Uffink D."/>
            <person name="Oliveira J.V."/>
            <person name="Vesth T.C."/>
            <person name="Visser J."/>
            <person name="Yu J.-H."/>
            <person name="Zhou M."/>
            <person name="Andersen M.R."/>
            <person name="Archer D.B."/>
            <person name="Baker S.E."/>
            <person name="Benoit I."/>
            <person name="Brakhage A.A."/>
            <person name="Braus G.H."/>
            <person name="Fischer R."/>
            <person name="Frisvad J.C."/>
            <person name="Goldman G.H."/>
            <person name="Houbraken J."/>
            <person name="Oakley B."/>
            <person name="Pocsi I."/>
            <person name="Scazzocchio C."/>
            <person name="Seiboth B."/>
            <person name="vanKuyk P.A."/>
            <person name="Wortman J."/>
            <person name="Dyer P.S."/>
            <person name="Grigoriev I.V."/>
        </authorList>
    </citation>
    <scope>NUCLEOTIDE SEQUENCE [LARGE SCALE GENOMIC DNA]</scope>
    <source>
        <strain evidence="6">CBS 516.65</strain>
    </source>
</reference>
<feature type="repeat" description="ANK" evidence="3">
    <location>
        <begin position="189"/>
        <end position="218"/>
    </location>
</feature>
<dbReference type="PANTHER" id="PTHR24198:SF165">
    <property type="entry name" value="ANKYRIN REPEAT-CONTAINING PROTEIN-RELATED"/>
    <property type="match status" value="1"/>
</dbReference>
<sequence length="553" mass="61014">MTFPTLQVYNMPLPSAAGQGYLAIVKLLTGADHEKRFRDLIGPVALTQAASGGHLTIVQHLFEEGVDPNLHEWQGEDDPISWASRQGRLEMVRFLLDKKAEILPKEQDNLLYPMTLAASRGHYAVAKLLVSTYVETITQSGSIEERGTLLAVAVICGWEITVQRLLEHGCPPDTLSLGYNRMNWNAILTPLARAVENNDYEIIEILLRHGANPNGQGCSGLRDSPIFLAITNGYPDIVQCFLDHGAYLSCPENHTCDYEAKVLLGAIPFKTVFPLLLDRGANPGAITENHEYPLAQALESGHIARVQLLLDRGVPLQTPPGLKYAPSVLACAVLGGQAMVEFVLAQGFVPLPEETERAIYVAARHGNPALLELFLDQATDQGWYPNARVLLEAALKHKLDDGKAMIGLILDRGVDIDTRDRDNTTLLFKAAELCHLEFISFLLERGANPISRNGSGGVCPLVASAANMTTCSLPTTTYLLEFIEEQGIPLQDWEDQLKVIEEATYEPWKDQVTRLLQRLYWRNLYPPPSANGLKRRRNSSSAGGREVRGRQDA</sequence>
<dbReference type="InterPro" id="IPR002110">
    <property type="entry name" value="Ankyrin_rpt"/>
</dbReference>
<name>A0A1L9VDK4_ASPGL</name>
<gene>
    <name evidence="5" type="ORF">ASPGLDRAFT_49445</name>
</gene>
<accession>A0A1L9VDK4</accession>
<proteinExistence type="predicted"/>
<feature type="region of interest" description="Disordered" evidence="4">
    <location>
        <begin position="531"/>
        <end position="553"/>
    </location>
</feature>
<dbReference type="Proteomes" id="UP000184300">
    <property type="component" value="Unassembled WGS sequence"/>
</dbReference>
<evidence type="ECO:0000256" key="1">
    <source>
        <dbReference type="ARBA" id="ARBA00022737"/>
    </source>
</evidence>
<dbReference type="STRING" id="1160497.A0A1L9VDK4"/>
<keyword evidence="2 3" id="KW-0040">ANK repeat</keyword>
<dbReference type="PROSITE" id="PS50297">
    <property type="entry name" value="ANK_REP_REGION"/>
    <property type="match status" value="1"/>
</dbReference>
<protein>
    <submittedName>
        <fullName evidence="5">Uncharacterized protein</fullName>
    </submittedName>
</protein>
<organism evidence="5 6">
    <name type="scientific">Aspergillus glaucus CBS 516.65</name>
    <dbReference type="NCBI Taxonomy" id="1160497"/>
    <lineage>
        <taxon>Eukaryota</taxon>
        <taxon>Fungi</taxon>
        <taxon>Dikarya</taxon>
        <taxon>Ascomycota</taxon>
        <taxon>Pezizomycotina</taxon>
        <taxon>Eurotiomycetes</taxon>
        <taxon>Eurotiomycetidae</taxon>
        <taxon>Eurotiales</taxon>
        <taxon>Aspergillaceae</taxon>
        <taxon>Aspergillus</taxon>
        <taxon>Aspergillus subgen. Aspergillus</taxon>
    </lineage>
</organism>
<dbReference type="Gene3D" id="1.25.40.20">
    <property type="entry name" value="Ankyrin repeat-containing domain"/>
    <property type="match status" value="3"/>
</dbReference>
<dbReference type="PANTHER" id="PTHR24198">
    <property type="entry name" value="ANKYRIN REPEAT AND PROTEIN KINASE DOMAIN-CONTAINING PROTEIN"/>
    <property type="match status" value="1"/>
</dbReference>
<dbReference type="OrthoDB" id="366390at2759"/>
<keyword evidence="1" id="KW-0677">Repeat</keyword>
<dbReference type="AlphaFoldDB" id="A0A1L9VDK4"/>
<dbReference type="VEuPathDB" id="FungiDB:ASPGLDRAFT_49445"/>
<dbReference type="Pfam" id="PF12796">
    <property type="entry name" value="Ank_2"/>
    <property type="match status" value="2"/>
</dbReference>
<dbReference type="GeneID" id="34463369"/>
<keyword evidence="6" id="KW-1185">Reference proteome</keyword>
<dbReference type="SUPFAM" id="SSF48403">
    <property type="entry name" value="Ankyrin repeat"/>
    <property type="match status" value="2"/>
</dbReference>
<dbReference type="PROSITE" id="PS50088">
    <property type="entry name" value="ANK_REPEAT"/>
    <property type="match status" value="1"/>
</dbReference>
<evidence type="ECO:0000313" key="5">
    <source>
        <dbReference type="EMBL" id="OJJ82051.1"/>
    </source>
</evidence>
<dbReference type="EMBL" id="KV878903">
    <property type="protein sequence ID" value="OJJ82051.1"/>
    <property type="molecule type" value="Genomic_DNA"/>
</dbReference>